<dbReference type="GO" id="GO:0035591">
    <property type="term" value="F:signaling adaptor activity"/>
    <property type="evidence" value="ECO:0007669"/>
    <property type="project" value="TreeGrafter"/>
</dbReference>
<dbReference type="VEuPathDB" id="CryptoDB:ChTU502y2012_405g0670"/>
<dbReference type="InterPro" id="IPR013083">
    <property type="entry name" value="Znf_RING/FYVE/PHD"/>
</dbReference>
<gene>
    <name evidence="2" type="ORF">CHUDEA8_4420</name>
</gene>
<dbReference type="Pfam" id="PF17034">
    <property type="entry name" value="zinc_ribbon_16"/>
    <property type="match status" value="1"/>
</dbReference>
<dbReference type="SUPFAM" id="SSF50978">
    <property type="entry name" value="WD40 repeat-like"/>
    <property type="match status" value="1"/>
</dbReference>
<dbReference type="VEuPathDB" id="CryptoDB:Chro.80507"/>
<dbReference type="PANTHER" id="PTHR46170:SF1">
    <property type="entry name" value="GATOR COMPLEX PROTEIN WDR59"/>
    <property type="match status" value="1"/>
</dbReference>
<dbReference type="GO" id="GO:0005774">
    <property type="term" value="C:vacuolar membrane"/>
    <property type="evidence" value="ECO:0007669"/>
    <property type="project" value="TreeGrafter"/>
</dbReference>
<dbReference type="InterPro" id="IPR036322">
    <property type="entry name" value="WD40_repeat_dom_sf"/>
</dbReference>
<dbReference type="InterPro" id="IPR031488">
    <property type="entry name" value="Zn_ribbon_mio"/>
</dbReference>
<dbReference type="Gene3D" id="3.30.40.10">
    <property type="entry name" value="Zinc/RING finger domain, C3HC4 (zinc finger)"/>
    <property type="match status" value="1"/>
</dbReference>
<proteinExistence type="predicted"/>
<protein>
    <recommendedName>
        <fullName evidence="1">GATOR2 complex protein MIO zinc-ribbon like domain-containing protein</fullName>
    </recommendedName>
</protein>
<reference evidence="2" key="1">
    <citation type="submission" date="2015-08" db="EMBL/GenBank/DDBJ databases">
        <authorList>
            <person name="Babu N.S."/>
            <person name="Beckwith C.J."/>
            <person name="Beseler K.G."/>
            <person name="Brison A."/>
            <person name="Carone J.V."/>
            <person name="Caskin T.P."/>
            <person name="Diamond M."/>
            <person name="Durham M.E."/>
            <person name="Foxe J.M."/>
            <person name="Go M."/>
            <person name="Henderson B.A."/>
            <person name="Jones I.B."/>
            <person name="McGettigan J.A."/>
            <person name="Micheletti S.J."/>
            <person name="Nasrallah M.E."/>
            <person name="Ortiz D."/>
            <person name="Piller C.R."/>
            <person name="Privatt S.R."/>
            <person name="Schneider S.L."/>
            <person name="Sharp S."/>
            <person name="Smith T.C."/>
            <person name="Stanton J.D."/>
            <person name="Ullery H.E."/>
            <person name="Wilson R.J."/>
            <person name="Serrano M.G."/>
            <person name="Buck G."/>
            <person name="Lee V."/>
            <person name="Wang Y."/>
            <person name="Carvalho R."/>
            <person name="Voegtly L."/>
            <person name="Shi R."/>
            <person name="Duckworth R."/>
            <person name="Johnson A."/>
            <person name="Loviza R."/>
            <person name="Walstead R."/>
            <person name="Shah Z."/>
            <person name="Kiflezghi M."/>
            <person name="Wade K."/>
            <person name="Ball S.L."/>
            <person name="Bradley K.W."/>
            <person name="Asai D.J."/>
            <person name="Bowman C.A."/>
            <person name="Russell D.A."/>
            <person name="Pope W.H."/>
            <person name="Jacobs-Sera D."/>
            <person name="Hendrix R.W."/>
            <person name="Hatfull G.F."/>
        </authorList>
    </citation>
    <scope>NUCLEOTIDE SEQUENCE [LARGE SCALE GENOMIC DNA]</scope>
</reference>
<dbReference type="GO" id="GO:1904263">
    <property type="term" value="P:positive regulation of TORC1 signaling"/>
    <property type="evidence" value="ECO:0007669"/>
    <property type="project" value="TreeGrafter"/>
</dbReference>
<sequence length="1042" mass="120588">MLNSVDVDKSGRFGIFSKKDVYIYNLDRWKNRIDDGLEFIKVDKGKKIGLKKSTEASSNLNSIFMDEYDHNSSKYPEIVKFGTHPSMYGNFINIQGNLILYGSLESIGLDCISTQMMNISSFDWSPHFSTGTFVTSCEDALIRISDIRSKSLDLSFMSFYNTNCIKWNPLNSYLIGALHENGEFLSIYDLRVLKSTGIISRNQWLNDGLKRKERETKCGEKGNTEFTWLPLSSDKVLISETDYLCIIDFKIAIESSNTAYNSIADCSNNLRVRNGAQYISLTNPNISPDFEILNFSSSSVEEDDDLGEDEGNGLINQGHTQVDTEMDIQDLNWKNRTNIKVNTFDFLPGTNDLIINDKNGRFYFSEIKYCDDLELTKLKLKYSGPVKRIFSRENNGLTIFGGLKAASHSSISYFESEEKNIKYDFYATSLPRINNKRNTTEDKRHKMSNLTLQSFCLDWFYRDLNMIYEKVKLNQQMANNLISISIESNERIIAKLSRHPSLRGKFVMEDNTNLNLVIDSFEFTIILTTQKNNIKATYYFTNNTILLIKEIFSYLSIIEKSELNINSCGQEFKKLQNYDYTSLNYLHVKEKNYMQNLIPVRVYVDNIILNGKEREKLCELFRIELDKELLISLFSETVISNKAQVSKQLIDWVWIISSLPELIFGLLIQNDGSKKEQQLELISSTRKHVYGIGFEQQAIVGENYEKKTRISFTFNTLDKLIISQGNYLVVMKVNNEDDWNRATRYENILIEINEMLRKVEYISEERFLYGDYFKYAYVLFNWLTRVLYKQNRRRCVKDIQNFSIDPTNIEENSNLSMMLCPTAIHSYFKNKSDANTSRRQFDHINDSVTPITYKFNLTCSSSSCFDQIDKTKLFILLKKLYLEIKNNYDARILVVAIQKLSNHIKRTEDWYKLKNYSKTGSGNRLEGMRANEFISELELNPATLSEIQRGGIISDNNGSILAHSVSAFPLDLTLYSEYKSTQVLKLASEACSICLEPVFGLYTRCLSCKHGGHIKHIKDWFEDRTICPMVNCKCKCVLEEWK</sequence>
<dbReference type="InterPro" id="IPR049567">
    <property type="entry name" value="WDR59-like"/>
</dbReference>
<dbReference type="Proteomes" id="UP000199752">
    <property type="component" value="Chromosome 8"/>
</dbReference>
<dbReference type="PANTHER" id="PTHR46170">
    <property type="entry name" value="GATOR COMPLEX PROTEIN WDR59"/>
    <property type="match status" value="1"/>
</dbReference>
<dbReference type="OrthoDB" id="60955at2759"/>
<dbReference type="EMBL" id="LN877954">
    <property type="protein sequence ID" value="CUV07993.1"/>
    <property type="molecule type" value="Genomic_DNA"/>
</dbReference>
<evidence type="ECO:0000313" key="2">
    <source>
        <dbReference type="EMBL" id="CUV07993.1"/>
    </source>
</evidence>
<accession>A0A0S4TM62</accession>
<name>A0A0S4TM62_CRYHO</name>
<dbReference type="GO" id="GO:0034198">
    <property type="term" value="P:cellular response to amino acid starvation"/>
    <property type="evidence" value="ECO:0007669"/>
    <property type="project" value="TreeGrafter"/>
</dbReference>
<feature type="domain" description="GATOR2 complex protein MIO zinc-ribbon like" evidence="1">
    <location>
        <begin position="1003"/>
        <end position="1037"/>
    </location>
</feature>
<dbReference type="AlphaFoldDB" id="A0A0S4TM62"/>
<dbReference type="VEuPathDB" id="CryptoDB:GY17_00000886"/>
<evidence type="ECO:0000259" key="1">
    <source>
        <dbReference type="Pfam" id="PF17034"/>
    </source>
</evidence>
<dbReference type="VEuPathDB" id="CryptoDB:CHUDEA8_4420"/>
<organism evidence="2">
    <name type="scientific">Cryptosporidium hominis</name>
    <dbReference type="NCBI Taxonomy" id="237895"/>
    <lineage>
        <taxon>Eukaryota</taxon>
        <taxon>Sar</taxon>
        <taxon>Alveolata</taxon>
        <taxon>Apicomplexa</taxon>
        <taxon>Conoidasida</taxon>
        <taxon>Coccidia</taxon>
        <taxon>Eucoccidiorida</taxon>
        <taxon>Eimeriorina</taxon>
        <taxon>Cryptosporidiidae</taxon>
        <taxon>Cryptosporidium</taxon>
    </lineage>
</organism>
<dbReference type="GO" id="GO:0035859">
    <property type="term" value="C:Seh1-associated complex"/>
    <property type="evidence" value="ECO:0007669"/>
    <property type="project" value="TreeGrafter"/>
</dbReference>